<keyword evidence="2" id="KW-1185">Reference proteome</keyword>
<reference evidence="1" key="1">
    <citation type="submission" date="2022-11" db="EMBL/GenBank/DDBJ databases">
        <title>Genome Resource of Sclerotinia nivalis Strain SnTB1, a Plant Pathogen Isolated from American Ginseng.</title>
        <authorList>
            <person name="Fan S."/>
        </authorList>
    </citation>
    <scope>NUCLEOTIDE SEQUENCE</scope>
    <source>
        <strain evidence="1">SnTB1</strain>
    </source>
</reference>
<dbReference type="AlphaFoldDB" id="A0A9X0DED4"/>
<evidence type="ECO:0000313" key="2">
    <source>
        <dbReference type="Proteomes" id="UP001152300"/>
    </source>
</evidence>
<gene>
    <name evidence="1" type="ORF">OCU04_012688</name>
</gene>
<dbReference type="Proteomes" id="UP001152300">
    <property type="component" value="Unassembled WGS sequence"/>
</dbReference>
<name>A0A9X0DED4_9HELO</name>
<organism evidence="1 2">
    <name type="scientific">Sclerotinia nivalis</name>
    <dbReference type="NCBI Taxonomy" id="352851"/>
    <lineage>
        <taxon>Eukaryota</taxon>
        <taxon>Fungi</taxon>
        <taxon>Dikarya</taxon>
        <taxon>Ascomycota</taxon>
        <taxon>Pezizomycotina</taxon>
        <taxon>Leotiomycetes</taxon>
        <taxon>Helotiales</taxon>
        <taxon>Sclerotiniaceae</taxon>
        <taxon>Sclerotinia</taxon>
    </lineage>
</organism>
<protein>
    <submittedName>
        <fullName evidence="1">Uncharacterized protein</fullName>
    </submittedName>
</protein>
<dbReference type="EMBL" id="JAPEIS010000016">
    <property type="protein sequence ID" value="KAJ8058502.1"/>
    <property type="molecule type" value="Genomic_DNA"/>
</dbReference>
<sequence>MVSKDTEPDVILAFALYWRLILKPKFEKLLCKKLAKNRLIKFEDTNVVVSVTDRSQRDLTKRFDDIGIDWGVIERQLIKWAELFCAGKKLRLNFSFNYVETSQLLATSSRKTDKRGSSITTQMLSERAEQLDGERESSGQPSVWRDVYSLIRCLGPPCHLGPHCWRDPVGKKHYKLKTHHLKSFIRFVEQGYKLQKHEDVPEDIHEQLYAEEQQWLERRQRTSSTSATSFPSINITNVLPPHAYQTPLEASPTRTLPSDLPSTSALVTRLDIPGPRDVAACDVTLADGLDLEQVYEDRDPAFFIAKGVKRGIARRFVGDIDQWAKMYKRAEIEE</sequence>
<evidence type="ECO:0000313" key="1">
    <source>
        <dbReference type="EMBL" id="KAJ8058502.1"/>
    </source>
</evidence>
<proteinExistence type="predicted"/>
<accession>A0A9X0DED4</accession>
<dbReference type="OrthoDB" id="4232626at2759"/>
<comment type="caution">
    <text evidence="1">The sequence shown here is derived from an EMBL/GenBank/DDBJ whole genome shotgun (WGS) entry which is preliminary data.</text>
</comment>